<sequence length="69" mass="7044">MLAVAVLCLAELVNVLGVTVAVPALPAIERDLDTSGELAVAGTDGHRYGWLLSAAIAVAGFAALRRGRT</sequence>
<keyword evidence="3" id="KW-1185">Reference proteome</keyword>
<name>A0A1H2LBZ2_9ACTN</name>
<gene>
    <name evidence="2" type="ORF">SAMN04488563_5764</name>
</gene>
<evidence type="ECO:0000256" key="1">
    <source>
        <dbReference type="SAM" id="Phobius"/>
    </source>
</evidence>
<feature type="transmembrane region" description="Helical" evidence="1">
    <location>
        <begin position="45"/>
        <end position="64"/>
    </location>
</feature>
<organism evidence="2 3">
    <name type="scientific">Jiangella alkaliphila</name>
    <dbReference type="NCBI Taxonomy" id="419479"/>
    <lineage>
        <taxon>Bacteria</taxon>
        <taxon>Bacillati</taxon>
        <taxon>Actinomycetota</taxon>
        <taxon>Actinomycetes</taxon>
        <taxon>Jiangellales</taxon>
        <taxon>Jiangellaceae</taxon>
        <taxon>Jiangella</taxon>
    </lineage>
</organism>
<dbReference type="EMBL" id="LT629791">
    <property type="protein sequence ID" value="SDU78334.1"/>
    <property type="molecule type" value="Genomic_DNA"/>
</dbReference>
<dbReference type="Proteomes" id="UP000182977">
    <property type="component" value="Chromosome I"/>
</dbReference>
<keyword evidence="1" id="KW-0812">Transmembrane</keyword>
<evidence type="ECO:0000313" key="3">
    <source>
        <dbReference type="Proteomes" id="UP000182977"/>
    </source>
</evidence>
<keyword evidence="1" id="KW-1133">Transmembrane helix</keyword>
<dbReference type="STRING" id="419479.SAMN04488563_5764"/>
<reference evidence="3" key="1">
    <citation type="submission" date="2016-10" db="EMBL/GenBank/DDBJ databases">
        <authorList>
            <person name="Varghese N."/>
            <person name="Submissions S."/>
        </authorList>
    </citation>
    <scope>NUCLEOTIDE SEQUENCE [LARGE SCALE GENOMIC DNA]</scope>
    <source>
        <strain evidence="3">DSM 45079</strain>
    </source>
</reference>
<evidence type="ECO:0000313" key="2">
    <source>
        <dbReference type="EMBL" id="SDU78334.1"/>
    </source>
</evidence>
<keyword evidence="1" id="KW-0472">Membrane</keyword>
<accession>A0A1H2LBZ2</accession>
<dbReference type="RefSeq" id="WP_152690914.1">
    <property type="nucleotide sequence ID" value="NZ_LBMC01000032.1"/>
</dbReference>
<proteinExistence type="predicted"/>
<protein>
    <submittedName>
        <fullName evidence="2">Uncharacterized protein</fullName>
    </submittedName>
</protein>
<dbReference type="AlphaFoldDB" id="A0A1H2LBZ2"/>